<name>A0A1F6YVW8_9BACT</name>
<dbReference type="Gene3D" id="3.30.200.20">
    <property type="entry name" value="Phosphorylase Kinase, domain 1"/>
    <property type="match status" value="1"/>
</dbReference>
<dbReference type="SUPFAM" id="SSF56104">
    <property type="entry name" value="SAICAR synthase-like"/>
    <property type="match status" value="1"/>
</dbReference>
<evidence type="ECO:0000256" key="8">
    <source>
        <dbReference type="HAMAP-Rule" id="MF_00137"/>
    </source>
</evidence>
<gene>
    <name evidence="8" type="primary">purC</name>
    <name evidence="10" type="ORF">A2456_00370</name>
</gene>
<dbReference type="GO" id="GO:0006189">
    <property type="term" value="P:'de novo' IMP biosynthetic process"/>
    <property type="evidence" value="ECO:0007669"/>
    <property type="project" value="UniProtKB-UniRule"/>
</dbReference>
<organism evidence="10 11">
    <name type="scientific">Candidatus Nomurabacteria bacterium RIFOXYC2_FULL_36_19</name>
    <dbReference type="NCBI Taxonomy" id="1801806"/>
    <lineage>
        <taxon>Bacteria</taxon>
        <taxon>Candidatus Nomuraibacteriota</taxon>
    </lineage>
</organism>
<evidence type="ECO:0000256" key="2">
    <source>
        <dbReference type="ARBA" id="ARBA00010190"/>
    </source>
</evidence>
<keyword evidence="4 8" id="KW-0547">Nucleotide-binding</keyword>
<dbReference type="Proteomes" id="UP000178975">
    <property type="component" value="Unassembled WGS sequence"/>
</dbReference>
<dbReference type="GO" id="GO:0005737">
    <property type="term" value="C:cytoplasm"/>
    <property type="evidence" value="ECO:0007669"/>
    <property type="project" value="TreeGrafter"/>
</dbReference>
<dbReference type="AlphaFoldDB" id="A0A1F6YVW8"/>
<sequence>MEIEKIKEHIDDVLIETDFKNLGDRKIGKVRDVYTAKNHVVLISTDRHSSFDRNIAFIPFKGEILNQISLFWFDQTKDIIQNHILNTPDPNVVVVKKCKPLPIECVMRGYITGVTGTSLWTLYKEGKRDFGDFKLPDEMKKNQKLSEPIFTPTTKSDEHDRPVSLKEIVGEGLLSKEMTEEVAKTAKALFKRGQEIAAKHGLILVDTKYEFGIDENGKLTLIDEIHTPDSSRYWKKATYEERFNKGEEPEYFDKEFLRLWFKENCDPYKDKVLPKAPAELVAELSRRYIEIYETITGKPFNHDFSKPILERITNNVSKIK</sequence>
<evidence type="ECO:0000259" key="9">
    <source>
        <dbReference type="Pfam" id="PF01259"/>
    </source>
</evidence>
<evidence type="ECO:0000313" key="11">
    <source>
        <dbReference type="Proteomes" id="UP000178975"/>
    </source>
</evidence>
<dbReference type="EC" id="6.3.2.6" evidence="8"/>
<dbReference type="CDD" id="cd01414">
    <property type="entry name" value="SAICAR_synt_Sc"/>
    <property type="match status" value="1"/>
</dbReference>
<evidence type="ECO:0000256" key="7">
    <source>
        <dbReference type="ARBA" id="ARBA00048475"/>
    </source>
</evidence>
<dbReference type="NCBIfam" id="NF009251">
    <property type="entry name" value="PRK12607.1"/>
    <property type="match status" value="1"/>
</dbReference>
<dbReference type="Pfam" id="PF01259">
    <property type="entry name" value="SAICAR_synt"/>
    <property type="match status" value="1"/>
</dbReference>
<keyword evidence="6 8" id="KW-0067">ATP-binding</keyword>
<evidence type="ECO:0000256" key="6">
    <source>
        <dbReference type="ARBA" id="ARBA00022840"/>
    </source>
</evidence>
<dbReference type="PANTHER" id="PTHR43700">
    <property type="entry name" value="PHOSPHORIBOSYLAMINOIMIDAZOLE-SUCCINOCARBOXAMIDE SYNTHASE"/>
    <property type="match status" value="1"/>
</dbReference>
<comment type="caution">
    <text evidence="10">The sequence shown here is derived from an EMBL/GenBank/DDBJ whole genome shotgun (WGS) entry which is preliminary data.</text>
</comment>
<keyword evidence="3 8" id="KW-0436">Ligase</keyword>
<comment type="similarity">
    <text evidence="2 8">Belongs to the SAICAR synthetase family.</text>
</comment>
<dbReference type="UniPathway" id="UPA00074">
    <property type="reaction ID" value="UER00131"/>
</dbReference>
<evidence type="ECO:0000256" key="1">
    <source>
        <dbReference type="ARBA" id="ARBA00004672"/>
    </source>
</evidence>
<evidence type="ECO:0000256" key="5">
    <source>
        <dbReference type="ARBA" id="ARBA00022755"/>
    </source>
</evidence>
<dbReference type="EMBL" id="MFWE01000012">
    <property type="protein sequence ID" value="OGJ10512.1"/>
    <property type="molecule type" value="Genomic_DNA"/>
</dbReference>
<protein>
    <recommendedName>
        <fullName evidence="8">Phosphoribosylaminoimidazole-succinocarboxamide synthase</fullName>
        <ecNumber evidence="8">6.3.2.6</ecNumber>
    </recommendedName>
    <alternativeName>
        <fullName evidence="8">SAICAR synthetase</fullName>
    </alternativeName>
</protein>
<accession>A0A1F6YVW8</accession>
<evidence type="ECO:0000313" key="10">
    <source>
        <dbReference type="EMBL" id="OGJ10512.1"/>
    </source>
</evidence>
<keyword evidence="5 8" id="KW-0658">Purine biosynthesis</keyword>
<comment type="catalytic activity">
    <reaction evidence="7 8">
        <text>5-amino-1-(5-phospho-D-ribosyl)imidazole-4-carboxylate + L-aspartate + ATP = (2S)-2-[5-amino-1-(5-phospho-beta-D-ribosyl)imidazole-4-carboxamido]succinate + ADP + phosphate + 2 H(+)</text>
        <dbReference type="Rhea" id="RHEA:22628"/>
        <dbReference type="ChEBI" id="CHEBI:15378"/>
        <dbReference type="ChEBI" id="CHEBI:29991"/>
        <dbReference type="ChEBI" id="CHEBI:30616"/>
        <dbReference type="ChEBI" id="CHEBI:43474"/>
        <dbReference type="ChEBI" id="CHEBI:58443"/>
        <dbReference type="ChEBI" id="CHEBI:77657"/>
        <dbReference type="ChEBI" id="CHEBI:456216"/>
        <dbReference type="EC" id="6.3.2.6"/>
    </reaction>
</comment>
<comment type="pathway">
    <text evidence="1 8">Purine metabolism; IMP biosynthesis via de novo pathway; 5-amino-1-(5-phospho-D-ribosyl)imidazole-4-carboxamide from 5-amino-1-(5-phospho-D-ribosyl)imidazole-4-carboxylate: step 1/2.</text>
</comment>
<evidence type="ECO:0000256" key="3">
    <source>
        <dbReference type="ARBA" id="ARBA00022598"/>
    </source>
</evidence>
<dbReference type="InterPro" id="IPR018236">
    <property type="entry name" value="SAICAR_synthetase_CS"/>
</dbReference>
<proteinExistence type="inferred from homology"/>
<dbReference type="PANTHER" id="PTHR43700:SF1">
    <property type="entry name" value="PHOSPHORIBOSYLAMINOIMIDAZOLE-SUCCINOCARBOXAMIDE SYNTHASE"/>
    <property type="match status" value="1"/>
</dbReference>
<dbReference type="PROSITE" id="PS01058">
    <property type="entry name" value="SAICAR_SYNTHETASE_2"/>
    <property type="match status" value="1"/>
</dbReference>
<dbReference type="InterPro" id="IPR028923">
    <property type="entry name" value="SAICAR_synt/ADE2_N"/>
</dbReference>
<evidence type="ECO:0000256" key="4">
    <source>
        <dbReference type="ARBA" id="ARBA00022741"/>
    </source>
</evidence>
<reference evidence="10 11" key="1">
    <citation type="journal article" date="2016" name="Nat. Commun.">
        <title>Thousands of microbial genomes shed light on interconnected biogeochemical processes in an aquifer system.</title>
        <authorList>
            <person name="Anantharaman K."/>
            <person name="Brown C.T."/>
            <person name="Hug L.A."/>
            <person name="Sharon I."/>
            <person name="Castelle C.J."/>
            <person name="Probst A.J."/>
            <person name="Thomas B.C."/>
            <person name="Singh A."/>
            <person name="Wilkins M.J."/>
            <person name="Karaoz U."/>
            <person name="Brodie E.L."/>
            <person name="Williams K.H."/>
            <person name="Hubbard S.S."/>
            <person name="Banfield J.F."/>
        </authorList>
    </citation>
    <scope>NUCLEOTIDE SEQUENCE [LARGE SCALE GENOMIC DNA]</scope>
</reference>
<dbReference type="Gene3D" id="3.30.470.20">
    <property type="entry name" value="ATP-grasp fold, B domain"/>
    <property type="match status" value="1"/>
</dbReference>
<dbReference type="GO" id="GO:0004639">
    <property type="term" value="F:phosphoribosylaminoimidazolesuccinocarboxamide synthase activity"/>
    <property type="evidence" value="ECO:0007669"/>
    <property type="project" value="UniProtKB-UniRule"/>
</dbReference>
<dbReference type="HAMAP" id="MF_00137">
    <property type="entry name" value="SAICAR_synth"/>
    <property type="match status" value="1"/>
</dbReference>
<feature type="domain" description="SAICAR synthetase/ADE2 N-terminal" evidence="9">
    <location>
        <begin position="28"/>
        <end position="272"/>
    </location>
</feature>
<dbReference type="GO" id="GO:0005524">
    <property type="term" value="F:ATP binding"/>
    <property type="evidence" value="ECO:0007669"/>
    <property type="project" value="UniProtKB-KW"/>
</dbReference>